<dbReference type="EMBL" id="BAFE01000084">
    <property type="protein sequence ID" value="GAB49350.1"/>
    <property type="molecule type" value="Genomic_DNA"/>
</dbReference>
<protein>
    <recommendedName>
        <fullName evidence="2">Cytokinin riboside 5'-monophosphate phosphoribohydrolase</fullName>
        <ecNumber evidence="2">3.2.2.n1</ecNumber>
    </recommendedName>
</protein>
<comment type="similarity">
    <text evidence="1 2">Belongs to the LOG family.</text>
</comment>
<sequence>MRSVCVFCGSGTGGDARYMEAATALGGEIARRGMTLVYGGASVGLMGAVADAVLGAGGEVVGVIPEHLVAAEVAHAGLTDLRVTSSMHERKAAMAELSDGFVAMPGGFGTLEEVVEILTWNQLGLISKPVGFLDTLGYYQRLGAFFGHSVAEGFVRAPHLGLYAMDADSGALLDAMEHYVPSTTPKWQDRS</sequence>
<dbReference type="PANTHER" id="PTHR31223">
    <property type="entry name" value="LOG FAMILY PROTEIN YJL055W"/>
    <property type="match status" value="1"/>
</dbReference>
<dbReference type="eggNOG" id="COG1611">
    <property type="taxonomic scope" value="Bacteria"/>
</dbReference>
<dbReference type="InterPro" id="IPR031100">
    <property type="entry name" value="LOG_fam"/>
</dbReference>
<dbReference type="STRING" id="1089455.MOPEL_113_00300"/>
<proteinExistence type="inferred from homology"/>
<dbReference type="InterPro" id="IPR005269">
    <property type="entry name" value="LOG"/>
</dbReference>
<keyword evidence="4" id="KW-1185">Reference proteome</keyword>
<keyword evidence="2" id="KW-0203">Cytokinin biosynthesis</keyword>
<dbReference type="PANTHER" id="PTHR31223:SF70">
    <property type="entry name" value="LOG FAMILY PROTEIN YJL055W"/>
    <property type="match status" value="1"/>
</dbReference>
<accession>H5UUE2</accession>
<comment type="catalytic activity">
    <reaction evidence="2">
        <text>9-ribosyl-trans-zeatin 5'-phosphate + H2O = trans-zeatin + D-ribose 5-phosphate</text>
        <dbReference type="Rhea" id="RHEA:48564"/>
        <dbReference type="ChEBI" id="CHEBI:15377"/>
        <dbReference type="ChEBI" id="CHEBI:16522"/>
        <dbReference type="ChEBI" id="CHEBI:78346"/>
        <dbReference type="ChEBI" id="CHEBI:87947"/>
        <dbReference type="EC" id="3.2.2.n1"/>
    </reaction>
</comment>
<name>H5UUE2_9MICO</name>
<comment type="caution">
    <text evidence="3">The sequence shown here is derived from an EMBL/GenBank/DDBJ whole genome shotgun (WGS) entry which is preliminary data.</text>
</comment>
<dbReference type="NCBIfam" id="TIGR00730">
    <property type="entry name" value="Rossman fold protein, TIGR00730 family"/>
    <property type="match status" value="1"/>
</dbReference>
<dbReference type="Gene3D" id="3.40.50.450">
    <property type="match status" value="1"/>
</dbReference>
<evidence type="ECO:0000313" key="3">
    <source>
        <dbReference type="EMBL" id="GAB49350.1"/>
    </source>
</evidence>
<reference evidence="3 4" key="1">
    <citation type="submission" date="2012-02" db="EMBL/GenBank/DDBJ databases">
        <title>Whole genome shotgun sequence of Mobilicoccus pelagius NBRC 104925.</title>
        <authorList>
            <person name="Yoshida Y."/>
            <person name="Hosoyama A."/>
            <person name="Tsuchikane K."/>
            <person name="Katsumata H."/>
            <person name="Yamazaki S."/>
            <person name="Fujita N."/>
        </authorList>
    </citation>
    <scope>NUCLEOTIDE SEQUENCE [LARGE SCALE GENOMIC DNA]</scope>
    <source>
        <strain evidence="3 4">NBRC 104925</strain>
    </source>
</reference>
<dbReference type="EC" id="3.2.2.n1" evidence="2"/>
<dbReference type="Proteomes" id="UP000004367">
    <property type="component" value="Unassembled WGS sequence"/>
</dbReference>
<organism evidence="3 4">
    <name type="scientific">Mobilicoccus pelagius NBRC 104925</name>
    <dbReference type="NCBI Taxonomy" id="1089455"/>
    <lineage>
        <taxon>Bacteria</taxon>
        <taxon>Bacillati</taxon>
        <taxon>Actinomycetota</taxon>
        <taxon>Actinomycetes</taxon>
        <taxon>Micrococcales</taxon>
        <taxon>Dermatophilaceae</taxon>
        <taxon>Mobilicoccus</taxon>
    </lineage>
</organism>
<gene>
    <name evidence="3" type="ORF">MOPEL_113_00300</name>
</gene>
<evidence type="ECO:0000313" key="4">
    <source>
        <dbReference type="Proteomes" id="UP000004367"/>
    </source>
</evidence>
<dbReference type="GO" id="GO:0005829">
    <property type="term" value="C:cytosol"/>
    <property type="evidence" value="ECO:0007669"/>
    <property type="project" value="TreeGrafter"/>
</dbReference>
<dbReference type="RefSeq" id="WP_009483193.1">
    <property type="nucleotide sequence ID" value="NZ_BAFE01000084.1"/>
</dbReference>
<dbReference type="GO" id="GO:0102682">
    <property type="term" value="F:cytokinin riboside 5'-monophosphate phosphoribohydrolase activity"/>
    <property type="evidence" value="ECO:0007669"/>
    <property type="project" value="RHEA"/>
</dbReference>
<evidence type="ECO:0000256" key="1">
    <source>
        <dbReference type="ARBA" id="ARBA00006763"/>
    </source>
</evidence>
<dbReference type="Pfam" id="PF03641">
    <property type="entry name" value="Lysine_decarbox"/>
    <property type="match status" value="1"/>
</dbReference>
<dbReference type="SUPFAM" id="SSF102405">
    <property type="entry name" value="MCP/YpsA-like"/>
    <property type="match status" value="1"/>
</dbReference>
<comment type="catalytic activity">
    <reaction evidence="2">
        <text>N(6)-(dimethylallyl)adenosine 5'-phosphate + H2O = N(6)-dimethylallyladenine + D-ribose 5-phosphate</text>
        <dbReference type="Rhea" id="RHEA:48560"/>
        <dbReference type="ChEBI" id="CHEBI:15377"/>
        <dbReference type="ChEBI" id="CHEBI:17660"/>
        <dbReference type="ChEBI" id="CHEBI:57526"/>
        <dbReference type="ChEBI" id="CHEBI:78346"/>
        <dbReference type="EC" id="3.2.2.n1"/>
    </reaction>
</comment>
<dbReference type="GO" id="GO:0009691">
    <property type="term" value="P:cytokinin biosynthetic process"/>
    <property type="evidence" value="ECO:0007669"/>
    <property type="project" value="UniProtKB-UniRule"/>
</dbReference>
<keyword evidence="2" id="KW-0378">Hydrolase</keyword>
<dbReference type="AlphaFoldDB" id="H5UUE2"/>
<evidence type="ECO:0000256" key="2">
    <source>
        <dbReference type="RuleBase" id="RU363015"/>
    </source>
</evidence>
<dbReference type="OrthoDB" id="9801098at2"/>